<dbReference type="PANTHER" id="PTHR12815:SF47">
    <property type="entry name" value="TRANSLOCATION AND ASSEMBLY MODULE SUBUNIT TAMA"/>
    <property type="match status" value="1"/>
</dbReference>
<evidence type="ECO:0000256" key="2">
    <source>
        <dbReference type="ARBA" id="ARBA00022692"/>
    </source>
</evidence>
<evidence type="ECO:0000256" key="1">
    <source>
        <dbReference type="ARBA" id="ARBA00004370"/>
    </source>
</evidence>
<reference evidence="8 9" key="1">
    <citation type="submission" date="2019-09" db="EMBL/GenBank/DDBJ databases">
        <title>Pararcticibacter amylolyticus gen. nov., sp. nov., isolated from a rottenly hemp rope, and reclassification of Pedobacter tournemirensis as Pararcticibacter tournemirensis comb. nov.</title>
        <authorList>
            <person name="Cai Y."/>
        </authorList>
    </citation>
    <scope>NUCLEOTIDE SEQUENCE [LARGE SCALE GENOMIC DNA]</scope>
    <source>
        <strain evidence="8 9">TF5-37.2-LB10</strain>
    </source>
</reference>
<gene>
    <name evidence="8" type="ORF">F1649_12280</name>
</gene>
<keyword evidence="5" id="KW-0998">Cell outer membrane</keyword>
<dbReference type="Proteomes" id="UP000322918">
    <property type="component" value="Unassembled WGS sequence"/>
</dbReference>
<dbReference type="Pfam" id="PF01103">
    <property type="entry name" value="Omp85"/>
    <property type="match status" value="1"/>
</dbReference>
<protein>
    <submittedName>
        <fullName evidence="8">BamA/TamA family outer membrane protein</fullName>
    </submittedName>
</protein>
<dbReference type="InterPro" id="IPR000184">
    <property type="entry name" value="Bac_surfAg_D15"/>
</dbReference>
<comment type="subcellular location">
    <subcellularLocation>
        <location evidence="1">Membrane</location>
    </subcellularLocation>
</comment>
<keyword evidence="4" id="KW-0472">Membrane</keyword>
<evidence type="ECO:0000259" key="7">
    <source>
        <dbReference type="Pfam" id="PF01103"/>
    </source>
</evidence>
<dbReference type="GO" id="GO:0019867">
    <property type="term" value="C:outer membrane"/>
    <property type="evidence" value="ECO:0007669"/>
    <property type="project" value="InterPro"/>
</dbReference>
<dbReference type="EMBL" id="VWNE01000018">
    <property type="protein sequence ID" value="KAA8482190.1"/>
    <property type="molecule type" value="Genomic_DNA"/>
</dbReference>
<dbReference type="InterPro" id="IPR039910">
    <property type="entry name" value="D15-like"/>
</dbReference>
<dbReference type="PANTHER" id="PTHR12815">
    <property type="entry name" value="SORTING AND ASSEMBLY MACHINERY SAMM50 PROTEIN FAMILY MEMBER"/>
    <property type="match status" value="1"/>
</dbReference>
<feature type="chain" id="PRO_5024383901" evidence="6">
    <location>
        <begin position="20"/>
        <end position="764"/>
    </location>
</feature>
<comment type="caution">
    <text evidence="8">The sequence shown here is derived from an EMBL/GenBank/DDBJ whole genome shotgun (WGS) entry which is preliminary data.</text>
</comment>
<dbReference type="Gene3D" id="3.10.20.310">
    <property type="entry name" value="membrane protein fhac"/>
    <property type="match status" value="2"/>
</dbReference>
<organism evidence="8 9">
    <name type="scientific">Arcticibacter tournemirensis</name>
    <dbReference type="NCBI Taxonomy" id="699437"/>
    <lineage>
        <taxon>Bacteria</taxon>
        <taxon>Pseudomonadati</taxon>
        <taxon>Bacteroidota</taxon>
        <taxon>Sphingobacteriia</taxon>
        <taxon>Sphingobacteriales</taxon>
        <taxon>Sphingobacteriaceae</taxon>
        <taxon>Arcticibacter</taxon>
    </lineage>
</organism>
<evidence type="ECO:0000256" key="6">
    <source>
        <dbReference type="SAM" id="SignalP"/>
    </source>
</evidence>
<dbReference type="AlphaFoldDB" id="A0A5M9H6B2"/>
<proteinExistence type="predicted"/>
<keyword evidence="3 6" id="KW-0732">Signal</keyword>
<dbReference type="OrthoDB" id="9814535at2"/>
<dbReference type="Gene3D" id="2.40.160.50">
    <property type="entry name" value="membrane protein fhac: a member of the omp85/tpsb transporter family"/>
    <property type="match status" value="1"/>
</dbReference>
<dbReference type="RefSeq" id="WP_141816252.1">
    <property type="nucleotide sequence ID" value="NZ_VFPL01000001.1"/>
</dbReference>
<evidence type="ECO:0000256" key="5">
    <source>
        <dbReference type="ARBA" id="ARBA00023237"/>
    </source>
</evidence>
<evidence type="ECO:0000313" key="9">
    <source>
        <dbReference type="Proteomes" id="UP000322918"/>
    </source>
</evidence>
<feature type="domain" description="Bacterial surface antigen (D15)" evidence="7">
    <location>
        <begin position="367"/>
        <end position="735"/>
    </location>
</feature>
<name>A0A5M9H6B2_9SPHI</name>
<accession>A0A5M9H6B2</accession>
<evidence type="ECO:0000313" key="8">
    <source>
        <dbReference type="EMBL" id="KAA8482190.1"/>
    </source>
</evidence>
<sequence length="764" mass="87467">MNRIYIKYILLLFTSLLMACNVTKNVPQGDYLYTGAKVKIEDKDIKRKEKKILEPDLNSILRPKPNTSILGLRPKLWIYNITKTAKKGPRKWIKKWGEPPVLFSSVKVDYNRDLIVNRLENKGFFRAMATSDTSIRGRKASLTYPTTAGPRYLIRSVNFTTDSSDLGRAVSATAENTILKKGDSYDLDLIKAERERIDANLKEKGFYYFSPENLIIQVDSTSERHRVDLYMNIKQSTAEKARDIYKINHIYIYPNFKLRDTIKGRTPAPIKYKDFYIIDRTKMFKPQVFERTMFFHEGDIYNRTDHNLSLSRIMSLGTFKFVKNQFEEPDSSRALLDAYYYLTPYTKKSIRAEVTGTTNSANFTGSEFTLSWRNRNAFKGAELLTVSAYIGTDVQVSGNNSGTAYGNKILRYGAEVNLGIPRFITPFKVSSNSAFIPRTNITLGYDFLNREGSYTLNSFRTSLGYSWKESLEKEHRLTVLGVTYVQPSRVSTEYDSLSKANPMYKHAIDKQFTFGPTYNFNYTNTHKTYKTNTFYFNGNLDLSGNIVGLISGANREKEKELFGTAYSQYIRTELDFRYYRKLGLNSQWANRVIFGYGYAYGNSRSLPFTKQFFIGGTNSVRAFRARSLGPGRYRDENLGNDNVLAADQSGDIKVEMNSEFRPKLFSIVRGALFVDAGNVWLLNNDPDRPGAKFTKNFMKELAVGTGAGIRIDASILVLRLDVAFPIRKPWLADGEQWVIDDINFGSKAWRKDNLVYNLAIGYPF</sequence>
<evidence type="ECO:0000256" key="4">
    <source>
        <dbReference type="ARBA" id="ARBA00023136"/>
    </source>
</evidence>
<dbReference type="PROSITE" id="PS51257">
    <property type="entry name" value="PROKAR_LIPOPROTEIN"/>
    <property type="match status" value="1"/>
</dbReference>
<keyword evidence="9" id="KW-1185">Reference proteome</keyword>
<keyword evidence="2" id="KW-0812">Transmembrane</keyword>
<feature type="signal peptide" evidence="6">
    <location>
        <begin position="1"/>
        <end position="19"/>
    </location>
</feature>
<evidence type="ECO:0000256" key="3">
    <source>
        <dbReference type="ARBA" id="ARBA00022729"/>
    </source>
</evidence>